<evidence type="ECO:0000313" key="2">
    <source>
        <dbReference type="Proteomes" id="UP001062846"/>
    </source>
</evidence>
<gene>
    <name evidence="1" type="ORF">RHMOL_Rhmol11G0128500</name>
</gene>
<evidence type="ECO:0000313" key="1">
    <source>
        <dbReference type="EMBL" id="KAI8531337.1"/>
    </source>
</evidence>
<dbReference type="EMBL" id="CM046398">
    <property type="protein sequence ID" value="KAI8531337.1"/>
    <property type="molecule type" value="Genomic_DNA"/>
</dbReference>
<dbReference type="Proteomes" id="UP001062846">
    <property type="component" value="Chromosome 11"/>
</dbReference>
<keyword evidence="2" id="KW-1185">Reference proteome</keyword>
<protein>
    <submittedName>
        <fullName evidence="1">Uncharacterized protein</fullName>
    </submittedName>
</protein>
<name>A0ACC0LRW9_RHOML</name>
<sequence>MFSLSLSLSQNTFSSSPLLHLLSHQASTLCHKLTSTAMNEHWKEHKPYCHFHPKQETIGVCPLCLNERLLILAADQALSLRPEFSLSNKHKKKPPISLPKVFALGSLLHRFEFQHNKAEESHDCQSDASAASLEDSFISIKFEDNGVASWEKSKVSKVSLDHCSIGWNQSLCKETDKSVVEHAKPHGSLRWRKRIGHVFQLSRWRRYSSHVGSKLEGVKVRSGWIRALTKRRTKE</sequence>
<comment type="caution">
    <text evidence="1">The sequence shown here is derived from an EMBL/GenBank/DDBJ whole genome shotgun (WGS) entry which is preliminary data.</text>
</comment>
<organism evidence="1 2">
    <name type="scientific">Rhododendron molle</name>
    <name type="common">Chinese azalea</name>
    <name type="synonym">Azalea mollis</name>
    <dbReference type="NCBI Taxonomy" id="49168"/>
    <lineage>
        <taxon>Eukaryota</taxon>
        <taxon>Viridiplantae</taxon>
        <taxon>Streptophyta</taxon>
        <taxon>Embryophyta</taxon>
        <taxon>Tracheophyta</taxon>
        <taxon>Spermatophyta</taxon>
        <taxon>Magnoliopsida</taxon>
        <taxon>eudicotyledons</taxon>
        <taxon>Gunneridae</taxon>
        <taxon>Pentapetalae</taxon>
        <taxon>asterids</taxon>
        <taxon>Ericales</taxon>
        <taxon>Ericaceae</taxon>
        <taxon>Ericoideae</taxon>
        <taxon>Rhodoreae</taxon>
        <taxon>Rhododendron</taxon>
    </lineage>
</organism>
<accession>A0ACC0LRW9</accession>
<reference evidence="1" key="1">
    <citation type="submission" date="2022-02" db="EMBL/GenBank/DDBJ databases">
        <title>Plant Genome Project.</title>
        <authorList>
            <person name="Zhang R.-G."/>
        </authorList>
    </citation>
    <scope>NUCLEOTIDE SEQUENCE</scope>
    <source>
        <strain evidence="1">AT1</strain>
    </source>
</reference>
<proteinExistence type="predicted"/>